<dbReference type="AlphaFoldDB" id="L9XXL0"/>
<evidence type="ECO:0000313" key="1">
    <source>
        <dbReference type="EMBL" id="ELY66559.1"/>
    </source>
</evidence>
<dbReference type="PATRIC" id="fig|1227496.3.peg.2627"/>
<sequence>MTTESSFRADYCESAAEEYAIEQTVGNRFLREYTDLTPMAGPKAAAIDALAERDGAESYLLVECKRKYSFRGIGQLLLYDYLFRRDRAAVRRAFAERERPWDSKRAVSGFEAHVAADGGDRHRYYPKPEIATVDRRLVLGDRPSHGSLLVAACDTDIDVCCESSDWWPMTGEAFDRTVDPTPDIEACLSELKGRPKLETPAEEIVAWKFLTGPHAPPAVRASERVREVPVGTRIFGDEAGRYRADLVVYIPARRTFYVVEVKSEPDVSGFQTALGQAVSYAALFRHDWGLPVDRVVPVVAMDTAPVLAKAYRDDRYGTYNEMVERAAETTDEAAIWFERSLAV</sequence>
<dbReference type="Proteomes" id="UP000011632">
    <property type="component" value="Unassembled WGS sequence"/>
</dbReference>
<gene>
    <name evidence="1" type="ORF">C489_12979</name>
</gene>
<reference evidence="1 2" key="1">
    <citation type="journal article" date="2014" name="PLoS Genet.">
        <title>Phylogenetically driven sequencing of extremely halophilic archaea reveals strategies for static and dynamic osmo-response.</title>
        <authorList>
            <person name="Becker E.A."/>
            <person name="Seitzer P.M."/>
            <person name="Tritt A."/>
            <person name="Larsen D."/>
            <person name="Krusor M."/>
            <person name="Yao A.I."/>
            <person name="Wu D."/>
            <person name="Madern D."/>
            <person name="Eisen J.A."/>
            <person name="Darling A.E."/>
            <person name="Facciotti M.T."/>
        </authorList>
    </citation>
    <scope>NUCLEOTIDE SEQUENCE [LARGE SCALE GENOMIC DNA]</scope>
    <source>
        <strain evidence="1 2">JCM 10478</strain>
    </source>
</reference>
<dbReference type="EMBL" id="AOID01000035">
    <property type="protein sequence ID" value="ELY66559.1"/>
    <property type="molecule type" value="Genomic_DNA"/>
</dbReference>
<dbReference type="RefSeq" id="WP_006431689.1">
    <property type="nucleotide sequence ID" value="NZ_AOID01000035.1"/>
</dbReference>
<dbReference type="STRING" id="1227496.C489_12979"/>
<name>L9XXL0_9EURY</name>
<organism evidence="1 2">
    <name type="scientific">Natrinema versiforme JCM 10478</name>
    <dbReference type="NCBI Taxonomy" id="1227496"/>
    <lineage>
        <taxon>Archaea</taxon>
        <taxon>Methanobacteriati</taxon>
        <taxon>Methanobacteriota</taxon>
        <taxon>Stenosarchaea group</taxon>
        <taxon>Halobacteria</taxon>
        <taxon>Halobacteriales</taxon>
        <taxon>Natrialbaceae</taxon>
        <taxon>Natrinema</taxon>
    </lineage>
</organism>
<proteinExistence type="predicted"/>
<comment type="caution">
    <text evidence="1">The sequence shown here is derived from an EMBL/GenBank/DDBJ whole genome shotgun (WGS) entry which is preliminary data.</text>
</comment>
<keyword evidence="2" id="KW-1185">Reference proteome</keyword>
<evidence type="ECO:0000313" key="2">
    <source>
        <dbReference type="Proteomes" id="UP000011632"/>
    </source>
</evidence>
<protein>
    <submittedName>
        <fullName evidence="1">Uncharacterized protein</fullName>
    </submittedName>
</protein>
<accession>L9XXL0</accession>